<sequence length="346" mass="40443">MKYNYLKFGKSNKQLDYWLELNNSKNIFGRPTAVIFFGKITSEQFKEYFKKDKEDYKLLVKEAEKKNDYLPQCTDLHKQIKPFYEAGETKDTIFVTIYKGKIYLLEPKSEVRDVSSEELKRIINDLNLVKKPKISTDDFKDDILKVMDLEVLKILETDIPYILRTLGTDRYLNSGTCREIKEKNHWGSIQAIKLALGERKNVTEKLNSSQLFKLLSPHQFETLIFLLLINAGVFSPAWRAGSLPDIDIIGINYSNEETITIGDPPIEFKRNEEITLQVKRKAEKKKQNAKYTISLAIDLKDPHFLTSDWVFKAVKKQQKTKEWLENSLKWFIKGTKYNSIFELANE</sequence>
<protein>
    <submittedName>
        <fullName evidence="1">Uncharacterized protein</fullName>
    </submittedName>
</protein>
<reference evidence="1" key="1">
    <citation type="journal article" date="2015" name="Nature">
        <title>Complex archaea that bridge the gap between prokaryotes and eukaryotes.</title>
        <authorList>
            <person name="Spang A."/>
            <person name="Saw J.H."/>
            <person name="Jorgensen S.L."/>
            <person name="Zaremba-Niedzwiedzka K."/>
            <person name="Martijn J."/>
            <person name="Lind A.E."/>
            <person name="van Eijk R."/>
            <person name="Schleper C."/>
            <person name="Guy L."/>
            <person name="Ettema T.J."/>
        </authorList>
    </citation>
    <scope>NUCLEOTIDE SEQUENCE</scope>
</reference>
<proteinExistence type="predicted"/>
<gene>
    <name evidence="1" type="ORF">LCGC14_0705970</name>
</gene>
<dbReference type="AlphaFoldDB" id="A0A0F9T2D5"/>
<name>A0A0F9T2D5_9ZZZZ</name>
<dbReference type="EMBL" id="LAZR01001531">
    <property type="protein sequence ID" value="KKN43151.1"/>
    <property type="molecule type" value="Genomic_DNA"/>
</dbReference>
<accession>A0A0F9T2D5</accession>
<comment type="caution">
    <text evidence="1">The sequence shown here is derived from an EMBL/GenBank/DDBJ whole genome shotgun (WGS) entry which is preliminary data.</text>
</comment>
<evidence type="ECO:0000313" key="1">
    <source>
        <dbReference type="EMBL" id="KKN43151.1"/>
    </source>
</evidence>
<organism evidence="1">
    <name type="scientific">marine sediment metagenome</name>
    <dbReference type="NCBI Taxonomy" id="412755"/>
    <lineage>
        <taxon>unclassified sequences</taxon>
        <taxon>metagenomes</taxon>
        <taxon>ecological metagenomes</taxon>
    </lineage>
</organism>